<dbReference type="eggNOG" id="ENOG502R9JK">
    <property type="taxonomic scope" value="Eukaryota"/>
</dbReference>
<keyword evidence="4" id="KW-1185">Reference proteome</keyword>
<reference evidence="3" key="4">
    <citation type="journal article" date="2015" name="G3 (Bethesda)">
        <title>Genome sequences of three phytopathogenic species of the Magnaporthaceae family of fungi.</title>
        <authorList>
            <person name="Okagaki L.H."/>
            <person name="Nunes C.C."/>
            <person name="Sailsbery J."/>
            <person name="Clay B."/>
            <person name="Brown D."/>
            <person name="John T."/>
            <person name="Oh Y."/>
            <person name="Young N."/>
            <person name="Fitzgerald M."/>
            <person name="Haas B.J."/>
            <person name="Zeng Q."/>
            <person name="Young S."/>
            <person name="Adiconis X."/>
            <person name="Fan L."/>
            <person name="Levin J.Z."/>
            <person name="Mitchell T.K."/>
            <person name="Okubara P.A."/>
            <person name="Farman M.L."/>
            <person name="Kohn L.M."/>
            <person name="Birren B."/>
            <person name="Ma L.-J."/>
            <person name="Dean R.A."/>
        </authorList>
    </citation>
    <scope>NUCLEOTIDE SEQUENCE</scope>
    <source>
        <strain evidence="3">R3-111a-1</strain>
    </source>
</reference>
<name>J3PF68_GAET3</name>
<evidence type="ECO:0000256" key="1">
    <source>
        <dbReference type="SAM" id="MobiDB-lite"/>
    </source>
</evidence>
<gene>
    <name evidence="3" type="primary">20352605</name>
    <name evidence="2" type="ORF">GGTG_12147</name>
</gene>
<feature type="compositionally biased region" description="Polar residues" evidence="1">
    <location>
        <begin position="309"/>
        <end position="321"/>
    </location>
</feature>
<evidence type="ECO:0000313" key="4">
    <source>
        <dbReference type="Proteomes" id="UP000006039"/>
    </source>
</evidence>
<protein>
    <submittedName>
        <fullName evidence="2 3">Uncharacterized protein</fullName>
    </submittedName>
</protein>
<dbReference type="STRING" id="644352.J3PF68"/>
<dbReference type="AlphaFoldDB" id="J3PF68"/>
<evidence type="ECO:0000313" key="2">
    <source>
        <dbReference type="EMBL" id="EJT69970.1"/>
    </source>
</evidence>
<dbReference type="GeneID" id="20352605"/>
<dbReference type="VEuPathDB" id="FungiDB:GGTG_12147"/>
<sequence>MPSGGLSSRSGFNITLAGLAKPGGRDPVHSVVGGIHSWIHLVDFVQSNGSARICSVDIEFDQIDGPTFSSIIHLRDFVDTITDDSTRDAPNYAEIRADINIFDEDGFYSPDIIAEPIRTRIHVYMTRDERDLYLPNTLFYADGRFSTVLSADGDVADFDEYRRHLPEQWCPMVTVIGSVRTGDDSCPEPSEPRHFTVETSVYDASKAAPVQFFVAYFLENTRRWQKVKTPPSGAFLSATAKIAGRTAHTNRLALRVLDLTYLPRPPSAAPVSTTPEITRTRHDLPHTGNSPDSASVPAPPPTAARSGDSLLSSARPLTSESGPRPHRSRHLPKKYAELEQTAVNRMES</sequence>
<feature type="region of interest" description="Disordered" evidence="1">
    <location>
        <begin position="264"/>
        <end position="348"/>
    </location>
</feature>
<dbReference type="RefSeq" id="XP_009228304.1">
    <property type="nucleotide sequence ID" value="XM_009230040.1"/>
</dbReference>
<dbReference type="OrthoDB" id="5068955at2759"/>
<organism evidence="2">
    <name type="scientific">Gaeumannomyces tritici (strain R3-111a-1)</name>
    <name type="common">Wheat and barley take-all root rot fungus</name>
    <name type="synonym">Gaeumannomyces graminis var. tritici</name>
    <dbReference type="NCBI Taxonomy" id="644352"/>
    <lineage>
        <taxon>Eukaryota</taxon>
        <taxon>Fungi</taxon>
        <taxon>Dikarya</taxon>
        <taxon>Ascomycota</taxon>
        <taxon>Pezizomycotina</taxon>
        <taxon>Sordariomycetes</taxon>
        <taxon>Sordariomycetidae</taxon>
        <taxon>Magnaporthales</taxon>
        <taxon>Magnaporthaceae</taxon>
        <taxon>Gaeumannomyces</taxon>
    </lineage>
</organism>
<reference evidence="3" key="5">
    <citation type="submission" date="2018-04" db="UniProtKB">
        <authorList>
            <consortium name="EnsemblFungi"/>
        </authorList>
    </citation>
    <scope>IDENTIFICATION</scope>
    <source>
        <strain evidence="3">R3-111a-1</strain>
    </source>
</reference>
<evidence type="ECO:0000313" key="3">
    <source>
        <dbReference type="EnsemblFungi" id="EJT69970"/>
    </source>
</evidence>
<dbReference type="EMBL" id="GL385402">
    <property type="protein sequence ID" value="EJT69970.1"/>
    <property type="molecule type" value="Genomic_DNA"/>
</dbReference>
<dbReference type="HOGENOM" id="CLU_072632_0_0_1"/>
<reference evidence="2" key="2">
    <citation type="submission" date="2010-07" db="EMBL/GenBank/DDBJ databases">
        <authorList>
            <consortium name="The Broad Institute Genome Sequencing Platform"/>
            <consortium name="Broad Institute Genome Sequencing Center for Infectious Disease"/>
            <person name="Ma L.-J."/>
            <person name="Dead R."/>
            <person name="Young S."/>
            <person name="Zeng Q."/>
            <person name="Koehrsen M."/>
            <person name="Alvarado L."/>
            <person name="Berlin A."/>
            <person name="Chapman S.B."/>
            <person name="Chen Z."/>
            <person name="Freedman E."/>
            <person name="Gellesch M."/>
            <person name="Goldberg J."/>
            <person name="Griggs A."/>
            <person name="Gujja S."/>
            <person name="Heilman E.R."/>
            <person name="Heiman D."/>
            <person name="Hepburn T."/>
            <person name="Howarth C."/>
            <person name="Jen D."/>
            <person name="Larson L."/>
            <person name="Mehta T."/>
            <person name="Neiman D."/>
            <person name="Pearson M."/>
            <person name="Roberts A."/>
            <person name="Saif S."/>
            <person name="Shea T."/>
            <person name="Shenoy N."/>
            <person name="Sisk P."/>
            <person name="Stolte C."/>
            <person name="Sykes S."/>
            <person name="Walk T."/>
            <person name="White J."/>
            <person name="Yandava C."/>
            <person name="Haas B."/>
            <person name="Nusbaum C."/>
            <person name="Birren B."/>
        </authorList>
    </citation>
    <scope>NUCLEOTIDE SEQUENCE</scope>
    <source>
        <strain evidence="2">R3-111a-1</strain>
    </source>
</reference>
<dbReference type="Proteomes" id="UP000006039">
    <property type="component" value="Unassembled WGS sequence"/>
</dbReference>
<dbReference type="EnsemblFungi" id="EJT69970">
    <property type="protein sequence ID" value="EJT69970"/>
    <property type="gene ID" value="GGTG_12147"/>
</dbReference>
<accession>J3PF68</accession>
<feature type="compositionally biased region" description="Basic residues" evidence="1">
    <location>
        <begin position="324"/>
        <end position="333"/>
    </location>
</feature>
<reference evidence="4" key="1">
    <citation type="submission" date="2010-07" db="EMBL/GenBank/DDBJ databases">
        <title>The genome sequence of Gaeumannomyces graminis var. tritici strain R3-111a-1.</title>
        <authorList>
            <consortium name="The Broad Institute Genome Sequencing Platform"/>
            <person name="Ma L.-J."/>
            <person name="Dead R."/>
            <person name="Young S."/>
            <person name="Zeng Q."/>
            <person name="Koehrsen M."/>
            <person name="Alvarado L."/>
            <person name="Berlin A."/>
            <person name="Chapman S.B."/>
            <person name="Chen Z."/>
            <person name="Freedman E."/>
            <person name="Gellesch M."/>
            <person name="Goldberg J."/>
            <person name="Griggs A."/>
            <person name="Gujja S."/>
            <person name="Heilman E.R."/>
            <person name="Heiman D."/>
            <person name="Hepburn T."/>
            <person name="Howarth C."/>
            <person name="Jen D."/>
            <person name="Larson L."/>
            <person name="Mehta T."/>
            <person name="Neiman D."/>
            <person name="Pearson M."/>
            <person name="Roberts A."/>
            <person name="Saif S."/>
            <person name="Shea T."/>
            <person name="Shenoy N."/>
            <person name="Sisk P."/>
            <person name="Stolte C."/>
            <person name="Sykes S."/>
            <person name="Walk T."/>
            <person name="White J."/>
            <person name="Yandava C."/>
            <person name="Haas B."/>
            <person name="Nusbaum C."/>
            <person name="Birren B."/>
        </authorList>
    </citation>
    <scope>NUCLEOTIDE SEQUENCE [LARGE SCALE GENOMIC DNA]</scope>
    <source>
        <strain evidence="4">R3-111a-1</strain>
    </source>
</reference>
<reference evidence="2" key="3">
    <citation type="submission" date="2010-09" db="EMBL/GenBank/DDBJ databases">
        <title>Annotation of Gaeumannomyces graminis var. tritici R3-111a-1.</title>
        <authorList>
            <consortium name="The Broad Institute Genome Sequencing Platform"/>
            <person name="Ma L.-J."/>
            <person name="Dead R."/>
            <person name="Young S.K."/>
            <person name="Zeng Q."/>
            <person name="Gargeya S."/>
            <person name="Fitzgerald M."/>
            <person name="Haas B."/>
            <person name="Abouelleil A."/>
            <person name="Alvarado L."/>
            <person name="Arachchi H.M."/>
            <person name="Berlin A."/>
            <person name="Brown A."/>
            <person name="Chapman S.B."/>
            <person name="Chen Z."/>
            <person name="Dunbar C."/>
            <person name="Freedman E."/>
            <person name="Gearin G."/>
            <person name="Gellesch M."/>
            <person name="Goldberg J."/>
            <person name="Griggs A."/>
            <person name="Gujja S."/>
            <person name="Heiman D."/>
            <person name="Howarth C."/>
            <person name="Larson L."/>
            <person name="Lui A."/>
            <person name="MacDonald P.J.P."/>
            <person name="Mehta T."/>
            <person name="Montmayeur A."/>
            <person name="Murphy C."/>
            <person name="Neiman D."/>
            <person name="Pearson M."/>
            <person name="Priest M."/>
            <person name="Roberts A."/>
            <person name="Saif S."/>
            <person name="Shea T."/>
            <person name="Shenoy N."/>
            <person name="Sisk P."/>
            <person name="Stolte C."/>
            <person name="Sykes S."/>
            <person name="Yandava C."/>
            <person name="Wortman J."/>
            <person name="Nusbaum C."/>
            <person name="Birren B."/>
        </authorList>
    </citation>
    <scope>NUCLEOTIDE SEQUENCE</scope>
    <source>
        <strain evidence="2">R3-111a-1</strain>
    </source>
</reference>
<proteinExistence type="predicted"/>